<accession>A0AAD3SE02</accession>
<sequence length="266" mass="30043">MAAAPAKSPLHNFPLPFLKWGSRNPVNSHQRCRRPVESPPLSTENIDRNNNRYGRSSTSDMDYEGGARETEAESESSKVLTVGSRTARDRFSFVDMTLKQQQGTLGRDREREESVFDGDDRYKAKAAERESDPVEVEADASPQKPWNLRPRRPTNKTTIEIGGGGGVTSKNGEFHEQIENLPKSMRLRGFAESGATESREKRKFWITLPKDEIEEDIYALTGSKPVRRPRKRTRTVQKQLDNVFPGLLLVGVSPEAYRGLDAQLKR</sequence>
<feature type="compositionally biased region" description="Polar residues" evidence="1">
    <location>
        <begin position="51"/>
        <end position="60"/>
    </location>
</feature>
<comment type="caution">
    <text evidence="2">The sequence shown here is derived from an EMBL/GenBank/DDBJ whole genome shotgun (WGS) entry which is preliminary data.</text>
</comment>
<keyword evidence="3" id="KW-1185">Reference proteome</keyword>
<dbReference type="PANTHER" id="PTHR33130:SF40">
    <property type="entry name" value="CHROMOGRANIN (DUF1639)"/>
    <property type="match status" value="1"/>
</dbReference>
<protein>
    <submittedName>
        <fullName evidence="2">Uncharacterized protein</fullName>
    </submittedName>
</protein>
<organism evidence="2 3">
    <name type="scientific">Nepenthes gracilis</name>
    <name type="common">Slender pitcher plant</name>
    <dbReference type="NCBI Taxonomy" id="150966"/>
    <lineage>
        <taxon>Eukaryota</taxon>
        <taxon>Viridiplantae</taxon>
        <taxon>Streptophyta</taxon>
        <taxon>Embryophyta</taxon>
        <taxon>Tracheophyta</taxon>
        <taxon>Spermatophyta</taxon>
        <taxon>Magnoliopsida</taxon>
        <taxon>eudicotyledons</taxon>
        <taxon>Gunneridae</taxon>
        <taxon>Pentapetalae</taxon>
        <taxon>Caryophyllales</taxon>
        <taxon>Nepenthaceae</taxon>
        <taxon>Nepenthes</taxon>
    </lineage>
</organism>
<gene>
    <name evidence="2" type="ORF">Nepgr_011401</name>
</gene>
<dbReference type="AlphaFoldDB" id="A0AAD3SE02"/>
<feature type="compositionally biased region" description="Basic and acidic residues" evidence="1">
    <location>
        <begin position="106"/>
        <end position="132"/>
    </location>
</feature>
<feature type="region of interest" description="Disordered" evidence="1">
    <location>
        <begin position="1"/>
        <end position="81"/>
    </location>
</feature>
<evidence type="ECO:0000256" key="1">
    <source>
        <dbReference type="SAM" id="MobiDB-lite"/>
    </source>
</evidence>
<proteinExistence type="predicted"/>
<dbReference type="PANTHER" id="PTHR33130">
    <property type="entry name" value="PUTATIVE (DUF1639)-RELATED"/>
    <property type="match status" value="1"/>
</dbReference>
<name>A0AAD3SE02_NEPGR</name>
<evidence type="ECO:0000313" key="2">
    <source>
        <dbReference type="EMBL" id="GMH09560.1"/>
    </source>
</evidence>
<dbReference type="Proteomes" id="UP001279734">
    <property type="component" value="Unassembled WGS sequence"/>
</dbReference>
<dbReference type="InterPro" id="IPR012438">
    <property type="entry name" value="DUF1639"/>
</dbReference>
<evidence type="ECO:0000313" key="3">
    <source>
        <dbReference type="Proteomes" id="UP001279734"/>
    </source>
</evidence>
<reference evidence="2" key="1">
    <citation type="submission" date="2023-05" db="EMBL/GenBank/DDBJ databases">
        <title>Nepenthes gracilis genome sequencing.</title>
        <authorList>
            <person name="Fukushima K."/>
        </authorList>
    </citation>
    <scope>NUCLEOTIDE SEQUENCE</scope>
    <source>
        <strain evidence="2">SING2019-196</strain>
    </source>
</reference>
<dbReference type="Pfam" id="PF07797">
    <property type="entry name" value="DUF1639"/>
    <property type="match status" value="1"/>
</dbReference>
<dbReference type="EMBL" id="BSYO01000009">
    <property type="protein sequence ID" value="GMH09560.1"/>
    <property type="molecule type" value="Genomic_DNA"/>
</dbReference>
<feature type="region of interest" description="Disordered" evidence="1">
    <location>
        <begin position="101"/>
        <end position="172"/>
    </location>
</feature>